<dbReference type="AlphaFoldDB" id="A0A914VPT8"/>
<dbReference type="Proteomes" id="UP000887566">
    <property type="component" value="Unplaced"/>
</dbReference>
<dbReference type="EC" id="5.2.1.8" evidence="3"/>
<dbReference type="InterPro" id="IPR046357">
    <property type="entry name" value="PPIase_dom_sf"/>
</dbReference>
<dbReference type="InterPro" id="IPR001179">
    <property type="entry name" value="PPIase_FKBP_dom"/>
</dbReference>
<sequence>MWADITEEQDGGIFKGIKREGKGPYTPRRYGKKGDTVYVHYEAQIRKTKKTFHSTRKIGKEFGFTLGVAQMTMKDEDRRQSADCILPFWSLALSTMKKGERAVFVVKSKYAYGPDGLTMKNEMIVPPNSTIIFDVELLRWEGEDITNKMDKSILRTLIEAGDQYGKVNLDGRVTASITGYHNDRQFISDQFKFTCGDAELLDLPKAPEIATMEKCERLEYAEEMRVKGKEWFQRGDFKQALQRFTRMWEAVSDTKEMRHLDGISISMGGTDWRWCSHTDRELLWQAAHLNLALCYMRMDEIKFALDHLNRCLAEYPRNEKALYRKGQCYLLQKEFKSAVECFRSVLVIHPECNLAKRQIGRIKQLEDDYKQQRLASFGRFFKD</sequence>
<keyword evidence="3" id="KW-0413">Isomerase</keyword>
<evidence type="ECO:0000256" key="4">
    <source>
        <dbReference type="PROSITE-ProRule" id="PRU00339"/>
    </source>
</evidence>
<dbReference type="PROSITE" id="PS50005">
    <property type="entry name" value="TPR"/>
    <property type="match status" value="2"/>
</dbReference>
<evidence type="ECO:0000256" key="3">
    <source>
        <dbReference type="PROSITE-ProRule" id="PRU00277"/>
    </source>
</evidence>
<dbReference type="SMART" id="SM00028">
    <property type="entry name" value="TPR"/>
    <property type="match status" value="2"/>
</dbReference>
<protein>
    <recommendedName>
        <fullName evidence="3">peptidylprolyl isomerase</fullName>
        <ecNumber evidence="3">5.2.1.8</ecNumber>
    </recommendedName>
</protein>
<keyword evidence="3" id="KW-0697">Rotamase</keyword>
<dbReference type="GO" id="GO:0003755">
    <property type="term" value="F:peptidyl-prolyl cis-trans isomerase activity"/>
    <property type="evidence" value="ECO:0007669"/>
    <property type="project" value="UniProtKB-KW"/>
</dbReference>
<evidence type="ECO:0000313" key="7">
    <source>
        <dbReference type="WBParaSite" id="PSAMB.scaffold220size64422.g3615.t1"/>
    </source>
</evidence>
<dbReference type="Gene3D" id="1.25.40.10">
    <property type="entry name" value="Tetratricopeptide repeat domain"/>
    <property type="match status" value="1"/>
</dbReference>
<dbReference type="InterPro" id="IPR011990">
    <property type="entry name" value="TPR-like_helical_dom_sf"/>
</dbReference>
<keyword evidence="2 4" id="KW-0802">TPR repeat</keyword>
<dbReference type="PANTHER" id="PTHR46512">
    <property type="entry name" value="PEPTIDYLPROLYL ISOMERASE"/>
    <property type="match status" value="1"/>
</dbReference>
<evidence type="ECO:0000313" key="6">
    <source>
        <dbReference type="Proteomes" id="UP000887566"/>
    </source>
</evidence>
<name>A0A914VPT8_9BILA</name>
<evidence type="ECO:0000259" key="5">
    <source>
        <dbReference type="PROSITE" id="PS50059"/>
    </source>
</evidence>
<feature type="repeat" description="TPR" evidence="4">
    <location>
        <begin position="285"/>
        <end position="318"/>
    </location>
</feature>
<keyword evidence="6" id="KW-1185">Reference proteome</keyword>
<evidence type="ECO:0000256" key="2">
    <source>
        <dbReference type="ARBA" id="ARBA00022803"/>
    </source>
</evidence>
<reference evidence="7" key="1">
    <citation type="submission" date="2022-11" db="UniProtKB">
        <authorList>
            <consortium name="WormBaseParasite"/>
        </authorList>
    </citation>
    <scope>IDENTIFICATION</scope>
</reference>
<accession>A0A914VPT8</accession>
<comment type="catalytic activity">
    <reaction evidence="3">
        <text>[protein]-peptidylproline (omega=180) = [protein]-peptidylproline (omega=0)</text>
        <dbReference type="Rhea" id="RHEA:16237"/>
        <dbReference type="Rhea" id="RHEA-COMP:10747"/>
        <dbReference type="Rhea" id="RHEA-COMP:10748"/>
        <dbReference type="ChEBI" id="CHEBI:83833"/>
        <dbReference type="ChEBI" id="CHEBI:83834"/>
        <dbReference type="EC" id="5.2.1.8"/>
    </reaction>
</comment>
<dbReference type="Gene3D" id="3.10.50.40">
    <property type="match status" value="2"/>
</dbReference>
<dbReference type="InterPro" id="IPR050754">
    <property type="entry name" value="FKBP4/5/8-like"/>
</dbReference>
<evidence type="ECO:0000256" key="1">
    <source>
        <dbReference type="ARBA" id="ARBA00022737"/>
    </source>
</evidence>
<dbReference type="PROSITE" id="PS50059">
    <property type="entry name" value="FKBP_PPIASE"/>
    <property type="match status" value="1"/>
</dbReference>
<feature type="repeat" description="TPR" evidence="4">
    <location>
        <begin position="319"/>
        <end position="352"/>
    </location>
</feature>
<feature type="domain" description="PPIase FKBP-type" evidence="5">
    <location>
        <begin position="34"/>
        <end position="141"/>
    </location>
</feature>
<organism evidence="6 7">
    <name type="scientific">Plectus sambesii</name>
    <dbReference type="NCBI Taxonomy" id="2011161"/>
    <lineage>
        <taxon>Eukaryota</taxon>
        <taxon>Metazoa</taxon>
        <taxon>Ecdysozoa</taxon>
        <taxon>Nematoda</taxon>
        <taxon>Chromadorea</taxon>
        <taxon>Plectida</taxon>
        <taxon>Plectina</taxon>
        <taxon>Plectoidea</taxon>
        <taxon>Plectidae</taxon>
        <taxon>Plectus</taxon>
    </lineage>
</organism>
<dbReference type="Pfam" id="PF00515">
    <property type="entry name" value="TPR_1"/>
    <property type="match status" value="1"/>
</dbReference>
<dbReference type="InterPro" id="IPR019734">
    <property type="entry name" value="TPR_rpt"/>
</dbReference>
<keyword evidence="1" id="KW-0677">Repeat</keyword>
<dbReference type="SUPFAM" id="SSF54534">
    <property type="entry name" value="FKBP-like"/>
    <property type="match status" value="1"/>
</dbReference>
<dbReference type="Pfam" id="PF00254">
    <property type="entry name" value="FKBP_C"/>
    <property type="match status" value="1"/>
</dbReference>
<dbReference type="Pfam" id="PF13174">
    <property type="entry name" value="TPR_6"/>
    <property type="match status" value="1"/>
</dbReference>
<dbReference type="SUPFAM" id="SSF48452">
    <property type="entry name" value="TPR-like"/>
    <property type="match status" value="1"/>
</dbReference>
<dbReference type="WBParaSite" id="PSAMB.scaffold220size64422.g3615.t1">
    <property type="protein sequence ID" value="PSAMB.scaffold220size64422.g3615.t1"/>
    <property type="gene ID" value="PSAMB.scaffold220size64422.g3615"/>
</dbReference>
<proteinExistence type="predicted"/>